<reference evidence="1" key="1">
    <citation type="submission" date="2021-05" db="EMBL/GenBank/DDBJ databases">
        <authorList>
            <person name="Scholz U."/>
            <person name="Mascher M."/>
            <person name="Fiebig A."/>
        </authorList>
    </citation>
    <scope>NUCLEOTIDE SEQUENCE [LARGE SCALE GENOMIC DNA]</scope>
</reference>
<accession>A0ACD5UFU7</accession>
<protein>
    <submittedName>
        <fullName evidence="1">Uncharacterized protein</fullName>
    </submittedName>
</protein>
<evidence type="ECO:0000313" key="1">
    <source>
        <dbReference type="EnsemblPlants" id="AVESA.00010b.r2.2AG0244140.1.CDS"/>
    </source>
</evidence>
<organism evidence="1 2">
    <name type="scientific">Avena sativa</name>
    <name type="common">Oat</name>
    <dbReference type="NCBI Taxonomy" id="4498"/>
    <lineage>
        <taxon>Eukaryota</taxon>
        <taxon>Viridiplantae</taxon>
        <taxon>Streptophyta</taxon>
        <taxon>Embryophyta</taxon>
        <taxon>Tracheophyta</taxon>
        <taxon>Spermatophyta</taxon>
        <taxon>Magnoliopsida</taxon>
        <taxon>Liliopsida</taxon>
        <taxon>Poales</taxon>
        <taxon>Poaceae</taxon>
        <taxon>BOP clade</taxon>
        <taxon>Pooideae</taxon>
        <taxon>Poodae</taxon>
        <taxon>Poeae</taxon>
        <taxon>Poeae Chloroplast Group 1 (Aveneae type)</taxon>
        <taxon>Aveninae</taxon>
        <taxon>Avena</taxon>
    </lineage>
</organism>
<reference evidence="1" key="2">
    <citation type="submission" date="2025-09" db="UniProtKB">
        <authorList>
            <consortium name="EnsemblPlants"/>
        </authorList>
    </citation>
    <scope>IDENTIFICATION</scope>
</reference>
<keyword evidence="2" id="KW-1185">Reference proteome</keyword>
<dbReference type="EnsemblPlants" id="AVESA.00010b.r2.2AG0244140.1">
    <property type="protein sequence ID" value="AVESA.00010b.r2.2AG0244140.1.CDS"/>
    <property type="gene ID" value="AVESA.00010b.r2.2AG0244140"/>
</dbReference>
<dbReference type="Proteomes" id="UP001732700">
    <property type="component" value="Chromosome 2A"/>
</dbReference>
<name>A0ACD5UFU7_AVESA</name>
<evidence type="ECO:0000313" key="2">
    <source>
        <dbReference type="Proteomes" id="UP001732700"/>
    </source>
</evidence>
<proteinExistence type="predicted"/>
<sequence>MEGAAAQIVYPILGIVAAAAATFYAVSFMEIREKSLEDLDDKYSEYEETGGRQRRARRRSGRQAKKRND</sequence>